<dbReference type="PROSITE" id="PS51163">
    <property type="entry name" value="YRDC"/>
    <property type="match status" value="1"/>
</dbReference>
<keyword evidence="6 13" id="KW-0808">Transferase</keyword>
<dbReference type="KEGG" id="palo:E6C60_3917"/>
<gene>
    <name evidence="16" type="ORF">E6C60_3917</name>
</gene>
<feature type="binding site" evidence="14">
    <location>
        <position position="202"/>
    </location>
    <ligand>
        <name>L-threonine</name>
        <dbReference type="ChEBI" id="CHEBI:57926"/>
    </ligand>
</feature>
<evidence type="ECO:0000256" key="5">
    <source>
        <dbReference type="ARBA" id="ARBA00022490"/>
    </source>
</evidence>
<reference evidence="16 17" key="1">
    <citation type="submission" date="2019-05" db="EMBL/GenBank/DDBJ databases">
        <authorList>
            <person name="Chen C."/>
        </authorList>
    </citation>
    <scope>NUCLEOTIDE SEQUENCE [LARGE SCALE GENOMIC DNA]</scope>
    <source>
        <strain evidence="16 17">HB172198</strain>
    </source>
</reference>
<protein>
    <recommendedName>
        <fullName evidence="4 13">Threonylcarbamoyl-AMP synthase</fullName>
        <shortName evidence="13">TC-AMP synthase</shortName>
        <ecNumber evidence="3 13">2.7.7.87</ecNumber>
    </recommendedName>
    <alternativeName>
        <fullName evidence="11 13">L-threonylcarbamoyladenylate synthase</fullName>
    </alternativeName>
</protein>
<dbReference type="GO" id="GO:0003725">
    <property type="term" value="F:double-stranded RNA binding"/>
    <property type="evidence" value="ECO:0007669"/>
    <property type="project" value="UniProtKB-UniRule"/>
</dbReference>
<evidence type="ECO:0000256" key="14">
    <source>
        <dbReference type="PIRSR" id="PIRSR004930-1"/>
    </source>
</evidence>
<dbReference type="PIRSF" id="PIRSF004930">
    <property type="entry name" value="Tln_factor_SUA5"/>
    <property type="match status" value="1"/>
</dbReference>
<accession>A0A4P8XP63</accession>
<comment type="similarity">
    <text evidence="2 13">Belongs to the SUA5 family.</text>
</comment>
<dbReference type="PANTHER" id="PTHR17490">
    <property type="entry name" value="SUA5"/>
    <property type="match status" value="1"/>
</dbReference>
<dbReference type="PANTHER" id="PTHR17490:SF16">
    <property type="entry name" value="THREONYLCARBAMOYL-AMP SYNTHASE"/>
    <property type="match status" value="1"/>
</dbReference>
<feature type="binding site" evidence="14">
    <location>
        <position position="95"/>
    </location>
    <ligand>
        <name>L-threonine</name>
        <dbReference type="ChEBI" id="CHEBI:57926"/>
    </ligand>
</feature>
<evidence type="ECO:0000256" key="2">
    <source>
        <dbReference type="ARBA" id="ARBA00007663"/>
    </source>
</evidence>
<feature type="binding site" evidence="14">
    <location>
        <position position="127"/>
    </location>
    <ligand>
        <name>L-threonine</name>
        <dbReference type="ChEBI" id="CHEBI:57926"/>
    </ligand>
</feature>
<evidence type="ECO:0000256" key="1">
    <source>
        <dbReference type="ARBA" id="ARBA00004496"/>
    </source>
</evidence>
<organism evidence="16 17">
    <name type="scientific">Paenibacillus algicola</name>
    <dbReference type="NCBI Taxonomy" id="2565926"/>
    <lineage>
        <taxon>Bacteria</taxon>
        <taxon>Bacillati</taxon>
        <taxon>Bacillota</taxon>
        <taxon>Bacilli</taxon>
        <taxon>Bacillales</taxon>
        <taxon>Paenibacillaceae</taxon>
        <taxon>Paenibacillus</taxon>
    </lineage>
</organism>
<feature type="binding site" evidence="14">
    <location>
        <position position="257"/>
    </location>
    <ligand>
        <name>ATP</name>
        <dbReference type="ChEBI" id="CHEBI:30616"/>
    </ligand>
</feature>
<evidence type="ECO:0000256" key="4">
    <source>
        <dbReference type="ARBA" id="ARBA00015492"/>
    </source>
</evidence>
<evidence type="ECO:0000256" key="7">
    <source>
        <dbReference type="ARBA" id="ARBA00022694"/>
    </source>
</evidence>
<evidence type="ECO:0000313" key="16">
    <source>
        <dbReference type="EMBL" id="QCT04622.1"/>
    </source>
</evidence>
<dbReference type="InterPro" id="IPR038385">
    <property type="entry name" value="Sua5/YwlC_C"/>
</dbReference>
<evidence type="ECO:0000256" key="8">
    <source>
        <dbReference type="ARBA" id="ARBA00022695"/>
    </source>
</evidence>
<dbReference type="Gene3D" id="3.40.50.11030">
    <property type="entry name" value="Threonylcarbamoyl-AMP synthase, C-terminal domain"/>
    <property type="match status" value="1"/>
</dbReference>
<keyword evidence="17" id="KW-1185">Reference proteome</keyword>
<dbReference type="InterPro" id="IPR050156">
    <property type="entry name" value="TC-AMP_synthase_SUA5"/>
</dbReference>
<dbReference type="InterPro" id="IPR006070">
    <property type="entry name" value="Sua5-like_dom"/>
</dbReference>
<dbReference type="Gene3D" id="3.90.870.10">
    <property type="entry name" value="DHBP synthase"/>
    <property type="match status" value="1"/>
</dbReference>
<keyword evidence="9 13" id="KW-0547">Nucleotide-binding</keyword>
<dbReference type="GO" id="GO:0061710">
    <property type="term" value="F:L-threonylcarbamoyladenylate synthase"/>
    <property type="evidence" value="ECO:0007669"/>
    <property type="project" value="UniProtKB-EC"/>
</dbReference>
<dbReference type="InterPro" id="IPR005145">
    <property type="entry name" value="Sua5_C"/>
</dbReference>
<sequence>MKHEKWQDAAKERQPLTGGKRATKLWMLGGSALDGAEAEGGAAALFHADSRRLSAGSGRGQEEILGIADAPDTCALQEAGAVLAAGGTVAFPTETVYGLGADARSTAAVEQIFAAKGRPSDNPLIVHIADPAQLQELVTGVNDTERRLMAQFWPGPLTLVLPVKPGAVSPRVTAGLDTVAVRMPDHPAALALIRASGCPLAAPSANRSGRPSPTLAAHVLEDLSGAIDGVLDGGPAGVGVESTVVQAAPDGAVTVLRPGGITEEQLAGIAASVRRDPALAHAGGTDSPAPRSPGMKYTHYAPQGALCVVTGRTAAAVSARIQAELDAARTRGEKTGVLSFDEHIGFYRADVAVSLGSLAAPEEAARRLYAGLRQFDEAGAAFLLAETCPEEGLGAAVMNRLLKAAGHHIIDADA</sequence>
<feature type="binding site" evidence="14">
    <location>
        <position position="178"/>
    </location>
    <ligand>
        <name>ATP</name>
        <dbReference type="ChEBI" id="CHEBI:30616"/>
    </ligand>
</feature>
<evidence type="ECO:0000256" key="10">
    <source>
        <dbReference type="ARBA" id="ARBA00022840"/>
    </source>
</evidence>
<dbReference type="Proteomes" id="UP000300879">
    <property type="component" value="Chromosome"/>
</dbReference>
<dbReference type="EMBL" id="CP040396">
    <property type="protein sequence ID" value="QCT04622.1"/>
    <property type="molecule type" value="Genomic_DNA"/>
</dbReference>
<dbReference type="GO" id="GO:0006450">
    <property type="term" value="P:regulation of translational fidelity"/>
    <property type="evidence" value="ECO:0007669"/>
    <property type="project" value="TreeGrafter"/>
</dbReference>
<keyword evidence="5 13" id="KW-0963">Cytoplasm</keyword>
<dbReference type="InterPro" id="IPR010923">
    <property type="entry name" value="T(6)A37_SUA5"/>
</dbReference>
<comment type="catalytic activity">
    <reaction evidence="12 13">
        <text>L-threonine + hydrogencarbonate + ATP = L-threonylcarbamoyladenylate + diphosphate + H2O</text>
        <dbReference type="Rhea" id="RHEA:36407"/>
        <dbReference type="ChEBI" id="CHEBI:15377"/>
        <dbReference type="ChEBI" id="CHEBI:17544"/>
        <dbReference type="ChEBI" id="CHEBI:30616"/>
        <dbReference type="ChEBI" id="CHEBI:33019"/>
        <dbReference type="ChEBI" id="CHEBI:57926"/>
        <dbReference type="ChEBI" id="CHEBI:73682"/>
        <dbReference type="EC" id="2.7.7.87"/>
    </reaction>
</comment>
<feature type="binding site" evidence="14">
    <location>
        <position position="242"/>
    </location>
    <ligand>
        <name>L-threonine</name>
        <dbReference type="ChEBI" id="CHEBI:57926"/>
    </ligand>
</feature>
<feature type="binding site" evidence="14">
    <location>
        <position position="122"/>
    </location>
    <ligand>
        <name>L-threonine</name>
        <dbReference type="ChEBI" id="CHEBI:57926"/>
    </ligand>
</feature>
<dbReference type="NCBIfam" id="TIGR00057">
    <property type="entry name" value="L-threonylcarbamoyladenylate synthase"/>
    <property type="match status" value="1"/>
</dbReference>
<comment type="subcellular location">
    <subcellularLocation>
        <location evidence="1 13">Cytoplasm</location>
    </subcellularLocation>
</comment>
<evidence type="ECO:0000256" key="6">
    <source>
        <dbReference type="ARBA" id="ARBA00022679"/>
    </source>
</evidence>
<dbReference type="FunFam" id="3.90.870.10:FF:000009">
    <property type="entry name" value="Threonylcarbamoyl-AMP synthase, putative"/>
    <property type="match status" value="1"/>
</dbReference>
<dbReference type="Pfam" id="PF01300">
    <property type="entry name" value="Sua5_yciO_yrdC"/>
    <property type="match status" value="1"/>
</dbReference>
<evidence type="ECO:0000256" key="11">
    <source>
        <dbReference type="ARBA" id="ARBA00029774"/>
    </source>
</evidence>
<feature type="binding site" evidence="14">
    <location>
        <position position="204"/>
    </location>
    <ligand>
        <name>ATP</name>
        <dbReference type="ChEBI" id="CHEBI:30616"/>
    </ligand>
</feature>
<feature type="binding site" evidence="14">
    <location>
        <position position="118"/>
    </location>
    <ligand>
        <name>ATP</name>
        <dbReference type="ChEBI" id="CHEBI:30616"/>
    </ligand>
</feature>
<evidence type="ECO:0000256" key="9">
    <source>
        <dbReference type="ARBA" id="ARBA00022741"/>
    </source>
</evidence>
<evidence type="ECO:0000256" key="13">
    <source>
        <dbReference type="PIRNR" id="PIRNR004930"/>
    </source>
</evidence>
<evidence type="ECO:0000313" key="17">
    <source>
        <dbReference type="Proteomes" id="UP000300879"/>
    </source>
</evidence>
<dbReference type="GO" id="GO:0005524">
    <property type="term" value="F:ATP binding"/>
    <property type="evidence" value="ECO:0007669"/>
    <property type="project" value="UniProtKB-UniRule"/>
</dbReference>
<keyword evidence="10 13" id="KW-0067">ATP-binding</keyword>
<dbReference type="GO" id="GO:0008033">
    <property type="term" value="P:tRNA processing"/>
    <property type="evidence" value="ECO:0007669"/>
    <property type="project" value="UniProtKB-KW"/>
</dbReference>
<feature type="binding site" evidence="14">
    <location>
        <position position="182"/>
    </location>
    <ligand>
        <name>L-threonine</name>
        <dbReference type="ChEBI" id="CHEBI:57926"/>
    </ligand>
</feature>
<dbReference type="InterPro" id="IPR017945">
    <property type="entry name" value="DHBP_synth_RibB-like_a/b_dom"/>
</dbReference>
<feature type="binding site" evidence="14">
    <location>
        <position position="212"/>
    </location>
    <ligand>
        <name>ATP</name>
        <dbReference type="ChEBI" id="CHEBI:30616"/>
    </ligand>
</feature>
<keyword evidence="8 13" id="KW-0548">Nucleotidyltransferase</keyword>
<proteinExistence type="inferred from homology"/>
<evidence type="ECO:0000259" key="15">
    <source>
        <dbReference type="PROSITE" id="PS51163"/>
    </source>
</evidence>
<feature type="domain" description="YrdC-like" evidence="15">
    <location>
        <begin position="73"/>
        <end position="261"/>
    </location>
</feature>
<name>A0A4P8XP63_9BACL</name>
<dbReference type="GO" id="GO:0005737">
    <property type="term" value="C:cytoplasm"/>
    <property type="evidence" value="ECO:0007669"/>
    <property type="project" value="UniProtKB-SubCell"/>
</dbReference>
<evidence type="ECO:0000256" key="12">
    <source>
        <dbReference type="ARBA" id="ARBA00048366"/>
    </source>
</evidence>
<dbReference type="RefSeq" id="WP_233281066.1">
    <property type="nucleotide sequence ID" value="NZ_CP040396.1"/>
</dbReference>
<feature type="binding site" evidence="14">
    <location>
        <position position="300"/>
    </location>
    <ligand>
        <name>ATP</name>
        <dbReference type="ChEBI" id="CHEBI:30616"/>
    </ligand>
</feature>
<dbReference type="Pfam" id="PF03481">
    <property type="entry name" value="Sua5_C"/>
    <property type="match status" value="1"/>
</dbReference>
<dbReference type="AlphaFoldDB" id="A0A4P8XP63"/>
<evidence type="ECO:0000256" key="3">
    <source>
        <dbReference type="ARBA" id="ARBA00012584"/>
    </source>
</evidence>
<comment type="function">
    <text evidence="13">Required for the formation of a threonylcarbamoyl group on adenosine at position 37 (t(6)A37) in tRNAs that read codons beginning with adenine.</text>
</comment>
<dbReference type="EC" id="2.7.7.87" evidence="3 13"/>
<keyword evidence="7 13" id="KW-0819">tRNA processing</keyword>
<dbReference type="GO" id="GO:0000049">
    <property type="term" value="F:tRNA binding"/>
    <property type="evidence" value="ECO:0007669"/>
    <property type="project" value="TreeGrafter"/>
</dbReference>
<dbReference type="SUPFAM" id="SSF55821">
    <property type="entry name" value="YrdC/RibB"/>
    <property type="match status" value="1"/>
</dbReference>